<accession>A0A7Y7IYC8</accession>
<dbReference type="Proteomes" id="UP000534870">
    <property type="component" value="Unassembled WGS sequence"/>
</dbReference>
<organism evidence="1 2">
    <name type="scientific">Nguyenibacter vanlangensis</name>
    <dbReference type="NCBI Taxonomy" id="1216886"/>
    <lineage>
        <taxon>Bacteria</taxon>
        <taxon>Pseudomonadati</taxon>
        <taxon>Pseudomonadota</taxon>
        <taxon>Alphaproteobacteria</taxon>
        <taxon>Acetobacterales</taxon>
        <taxon>Acetobacteraceae</taxon>
        <taxon>Nguyenibacter</taxon>
    </lineage>
</organism>
<sequence length="89" mass="9716">MVLVLMLALGGSAWWWLSHSPQPLSWQGYADADFVRIAPTQAGMLTALHVARGAHVAAGQPLFDQDDVAERAARDQAARQFEESSRQLA</sequence>
<proteinExistence type="predicted"/>
<feature type="non-terminal residue" evidence="1">
    <location>
        <position position="89"/>
    </location>
</feature>
<evidence type="ECO:0000313" key="1">
    <source>
        <dbReference type="EMBL" id="NVN12575.1"/>
    </source>
</evidence>
<gene>
    <name evidence="1" type="ORF">HUK84_15825</name>
</gene>
<dbReference type="Gene3D" id="2.40.50.100">
    <property type="match status" value="1"/>
</dbReference>
<dbReference type="AlphaFoldDB" id="A0A7Y7IYC8"/>
<evidence type="ECO:0000313" key="2">
    <source>
        <dbReference type="Proteomes" id="UP000534870"/>
    </source>
</evidence>
<name>A0A7Y7IYC8_9PROT</name>
<reference evidence="1 2" key="1">
    <citation type="submission" date="2020-06" db="EMBL/GenBank/DDBJ databases">
        <title>Description of novel acetic acid bacteria.</title>
        <authorList>
            <person name="Sombolestani A."/>
        </authorList>
    </citation>
    <scope>NUCLEOTIDE SEQUENCE [LARGE SCALE GENOMIC DNA]</scope>
    <source>
        <strain evidence="1 2">LMG 31431</strain>
    </source>
</reference>
<protein>
    <submittedName>
        <fullName evidence="1">Biotin/lipoyl-binding protein</fullName>
    </submittedName>
</protein>
<dbReference type="EMBL" id="JABXXP010000500">
    <property type="protein sequence ID" value="NVN12575.1"/>
    <property type="molecule type" value="Genomic_DNA"/>
</dbReference>
<comment type="caution">
    <text evidence="1">The sequence shown here is derived from an EMBL/GenBank/DDBJ whole genome shotgun (WGS) entry which is preliminary data.</text>
</comment>